<reference evidence="1 2" key="1">
    <citation type="submission" date="2023-11" db="EMBL/GenBank/DDBJ databases">
        <title>Actinomadura monticuli sp. nov., isolated from volcanic ash.</title>
        <authorList>
            <person name="Lee S.D."/>
            <person name="Yang H."/>
            <person name="Kim I.S."/>
        </authorList>
    </citation>
    <scope>NUCLEOTIDE SEQUENCE [LARGE SCALE GENOMIC DNA]</scope>
    <source>
        <strain evidence="1 2">DLS-62</strain>
    </source>
</reference>
<dbReference type="Proteomes" id="UP001569963">
    <property type="component" value="Unassembled WGS sequence"/>
</dbReference>
<dbReference type="EMBL" id="JAXCEI010000012">
    <property type="protein sequence ID" value="MFA1542451.1"/>
    <property type="molecule type" value="Genomic_DNA"/>
</dbReference>
<evidence type="ECO:0000313" key="2">
    <source>
        <dbReference type="Proteomes" id="UP001569963"/>
    </source>
</evidence>
<sequence length="73" mass="7818">MEFEFDGRRIPLAARRPASDEFRNLVDGVPIPAGMQYVPADTSGTLNCSTQALAGPVGCVHLPAPSMIFMAVR</sequence>
<protein>
    <submittedName>
        <fullName evidence="1">Uncharacterized protein</fullName>
    </submittedName>
</protein>
<evidence type="ECO:0000313" key="1">
    <source>
        <dbReference type="EMBL" id="MFA1542451.1"/>
    </source>
</evidence>
<comment type="caution">
    <text evidence="1">The sequence shown here is derived from an EMBL/GenBank/DDBJ whole genome shotgun (WGS) entry which is preliminary data.</text>
</comment>
<gene>
    <name evidence="1" type="ORF">SM611_26235</name>
</gene>
<accession>A0ABV4QHB3</accession>
<organism evidence="1 2">
    <name type="scientific">Actinomadura monticuli</name>
    <dbReference type="NCBI Taxonomy" id="3097367"/>
    <lineage>
        <taxon>Bacteria</taxon>
        <taxon>Bacillati</taxon>
        <taxon>Actinomycetota</taxon>
        <taxon>Actinomycetes</taxon>
        <taxon>Streptosporangiales</taxon>
        <taxon>Thermomonosporaceae</taxon>
        <taxon>Actinomadura</taxon>
    </lineage>
</organism>
<proteinExistence type="predicted"/>
<dbReference type="RefSeq" id="WP_371952657.1">
    <property type="nucleotide sequence ID" value="NZ_JAXCEI010000012.1"/>
</dbReference>
<name>A0ABV4QHB3_9ACTN</name>
<keyword evidence="2" id="KW-1185">Reference proteome</keyword>